<dbReference type="RefSeq" id="WP_127609078.1">
    <property type="nucleotide sequence ID" value="NZ_JARTHJ010000103.1"/>
</dbReference>
<evidence type="ECO:0000256" key="1">
    <source>
        <dbReference type="ARBA" id="ARBA00007074"/>
    </source>
</evidence>
<dbReference type="Pfam" id="PF00877">
    <property type="entry name" value="NLPC_P60"/>
    <property type="match status" value="1"/>
</dbReference>
<keyword evidence="5" id="KW-0732">Signal</keyword>
<gene>
    <name evidence="7" type="ORF">GNP93_21655</name>
</gene>
<dbReference type="InterPro" id="IPR000064">
    <property type="entry name" value="NLP_P60_dom"/>
</dbReference>
<dbReference type="GO" id="GO:0008234">
    <property type="term" value="F:cysteine-type peptidase activity"/>
    <property type="evidence" value="ECO:0007669"/>
    <property type="project" value="UniProtKB-KW"/>
</dbReference>
<dbReference type="Gene3D" id="1.10.101.10">
    <property type="entry name" value="PGBD-like superfamily/PGBD"/>
    <property type="match status" value="1"/>
</dbReference>
<proteinExistence type="inferred from homology"/>
<dbReference type="PROSITE" id="PS51935">
    <property type="entry name" value="NLPC_P60"/>
    <property type="match status" value="1"/>
</dbReference>
<keyword evidence="2" id="KW-0645">Protease</keyword>
<feature type="domain" description="NlpC/P60" evidence="6">
    <location>
        <begin position="105"/>
        <end position="228"/>
    </location>
</feature>
<dbReference type="PANTHER" id="PTHR47053">
    <property type="entry name" value="MUREIN DD-ENDOPEPTIDASE MEPH-RELATED"/>
    <property type="match status" value="1"/>
</dbReference>
<dbReference type="Proteomes" id="UP000450917">
    <property type="component" value="Unassembled WGS sequence"/>
</dbReference>
<dbReference type="AlphaFoldDB" id="A0A7X3CVI9"/>
<dbReference type="InterPro" id="IPR002477">
    <property type="entry name" value="Peptidoglycan-bd-like"/>
</dbReference>
<dbReference type="SUPFAM" id="SSF54001">
    <property type="entry name" value="Cysteine proteinases"/>
    <property type="match status" value="1"/>
</dbReference>
<dbReference type="InterPro" id="IPR038765">
    <property type="entry name" value="Papain-like_cys_pep_sf"/>
</dbReference>
<evidence type="ECO:0000256" key="2">
    <source>
        <dbReference type="ARBA" id="ARBA00022670"/>
    </source>
</evidence>
<keyword evidence="4" id="KW-0788">Thiol protease</keyword>
<dbReference type="Gene3D" id="3.90.1720.10">
    <property type="entry name" value="endopeptidase domain like (from Nostoc punctiforme)"/>
    <property type="match status" value="1"/>
</dbReference>
<evidence type="ECO:0000256" key="4">
    <source>
        <dbReference type="ARBA" id="ARBA00022807"/>
    </source>
</evidence>
<evidence type="ECO:0000256" key="5">
    <source>
        <dbReference type="SAM" id="SignalP"/>
    </source>
</evidence>
<sequence>MKKSLAKTMVITLLGAGLILSLPQSAIPAWAANTQVSSTLSLGMSGDSVSALQRDLKTLGYFTYPTITGYYGTVTQQAVRSFQSAYSLAVDGKAGPITRTALNRALVKKAMLADANNYMRVPYVWGGTTPAGFDCSGFVYFMFNKHGVAMARTNTTTMITMGTPVNRSRLMPGDLVFFGLNEPGVASHVGFYIGNGEFISATRSAGIYIQKLDSSYWGPKYLGARRVY</sequence>
<dbReference type="EMBL" id="WNZX01000023">
    <property type="protein sequence ID" value="MUG73242.1"/>
    <property type="molecule type" value="Genomic_DNA"/>
</dbReference>
<evidence type="ECO:0000313" key="8">
    <source>
        <dbReference type="Proteomes" id="UP000450917"/>
    </source>
</evidence>
<keyword evidence="3 7" id="KW-0378">Hydrolase</keyword>
<dbReference type="Pfam" id="PF01471">
    <property type="entry name" value="PG_binding_1"/>
    <property type="match status" value="1"/>
</dbReference>
<dbReference type="InterPro" id="IPR036365">
    <property type="entry name" value="PGBD-like_sf"/>
</dbReference>
<comment type="caution">
    <text evidence="7">The sequence shown here is derived from an EMBL/GenBank/DDBJ whole genome shotgun (WGS) entry which is preliminary data.</text>
</comment>
<feature type="signal peptide" evidence="5">
    <location>
        <begin position="1"/>
        <end position="31"/>
    </location>
</feature>
<reference evidence="7 8" key="1">
    <citation type="submission" date="2019-11" db="EMBL/GenBank/DDBJ databases">
        <title>Draft genome sequences of five Paenibacillus species of dairy origin.</title>
        <authorList>
            <person name="Olajide A.M."/>
            <person name="Chen S."/>
            <person name="Lapointe G."/>
        </authorList>
    </citation>
    <scope>NUCLEOTIDE SEQUENCE [LARGE SCALE GENOMIC DNA]</scope>
    <source>
        <strain evidence="7 8">2CS3</strain>
    </source>
</reference>
<dbReference type="SUPFAM" id="SSF47090">
    <property type="entry name" value="PGBD-like"/>
    <property type="match status" value="1"/>
</dbReference>
<comment type="similarity">
    <text evidence="1">Belongs to the peptidase C40 family.</text>
</comment>
<organism evidence="7 8">
    <name type="scientific">Paenibacillus validus</name>
    <dbReference type="NCBI Taxonomy" id="44253"/>
    <lineage>
        <taxon>Bacteria</taxon>
        <taxon>Bacillati</taxon>
        <taxon>Bacillota</taxon>
        <taxon>Bacilli</taxon>
        <taxon>Bacillales</taxon>
        <taxon>Paenibacillaceae</taxon>
        <taxon>Paenibacillus</taxon>
    </lineage>
</organism>
<accession>A0A7X3CVI9</accession>
<dbReference type="GO" id="GO:0006508">
    <property type="term" value="P:proteolysis"/>
    <property type="evidence" value="ECO:0007669"/>
    <property type="project" value="UniProtKB-KW"/>
</dbReference>
<evidence type="ECO:0000259" key="6">
    <source>
        <dbReference type="PROSITE" id="PS51935"/>
    </source>
</evidence>
<protein>
    <submittedName>
        <fullName evidence="7">Hydrolase Nlp/P60</fullName>
    </submittedName>
</protein>
<evidence type="ECO:0000313" key="7">
    <source>
        <dbReference type="EMBL" id="MUG73242.1"/>
    </source>
</evidence>
<dbReference type="PANTHER" id="PTHR47053:SF1">
    <property type="entry name" value="MUREIN DD-ENDOPEPTIDASE MEPH-RELATED"/>
    <property type="match status" value="1"/>
</dbReference>
<keyword evidence="8" id="KW-1185">Reference proteome</keyword>
<name>A0A7X3CVI9_9BACL</name>
<dbReference type="InterPro" id="IPR051202">
    <property type="entry name" value="Peptidase_C40"/>
</dbReference>
<evidence type="ECO:0000256" key="3">
    <source>
        <dbReference type="ARBA" id="ARBA00022801"/>
    </source>
</evidence>
<feature type="chain" id="PRO_5030936917" evidence="5">
    <location>
        <begin position="32"/>
        <end position="228"/>
    </location>
</feature>
<dbReference type="InterPro" id="IPR036366">
    <property type="entry name" value="PGBDSf"/>
</dbReference>